<dbReference type="KEGG" id="tun:J9260_05135"/>
<gene>
    <name evidence="7" type="ORF">J9260_05135</name>
</gene>
<evidence type="ECO:0000256" key="6">
    <source>
        <dbReference type="SAM" id="Phobius"/>
    </source>
</evidence>
<evidence type="ECO:0000313" key="7">
    <source>
        <dbReference type="EMBL" id="QTR54478.1"/>
    </source>
</evidence>
<feature type="transmembrane region" description="Helical" evidence="6">
    <location>
        <begin position="150"/>
        <end position="170"/>
    </location>
</feature>
<evidence type="ECO:0000256" key="1">
    <source>
        <dbReference type="ARBA" id="ARBA00004141"/>
    </source>
</evidence>
<evidence type="ECO:0000256" key="3">
    <source>
        <dbReference type="ARBA" id="ARBA00022692"/>
    </source>
</evidence>
<feature type="transmembrane region" description="Helical" evidence="6">
    <location>
        <begin position="213"/>
        <end position="239"/>
    </location>
</feature>
<comment type="similarity">
    <text evidence="2">Belongs to the autoinducer-2 exporter (AI-2E) (TC 2.A.86) family.</text>
</comment>
<dbReference type="InterPro" id="IPR002549">
    <property type="entry name" value="AI-2E-like"/>
</dbReference>
<dbReference type="GO" id="GO:0016020">
    <property type="term" value="C:membrane"/>
    <property type="evidence" value="ECO:0007669"/>
    <property type="project" value="UniProtKB-SubCell"/>
</dbReference>
<dbReference type="PANTHER" id="PTHR21716:SF64">
    <property type="entry name" value="AI-2 TRANSPORT PROTEIN TQSA"/>
    <property type="match status" value="1"/>
</dbReference>
<comment type="subcellular location">
    <subcellularLocation>
        <location evidence="1">Membrane</location>
        <topology evidence="1">Multi-pass membrane protein</topology>
    </subcellularLocation>
</comment>
<keyword evidence="5 6" id="KW-0472">Membrane</keyword>
<feature type="transmembrane region" description="Helical" evidence="6">
    <location>
        <begin position="308"/>
        <end position="337"/>
    </location>
</feature>
<sequence>MIWSSSRWFWLAIGLLSVVLLYVLAPILMPFLAGALLAYLGDPLVDRLESWKLSRTASVTVVFLTICLALVLFFLFLVPILETQTQRLFDKIPQYLEWGVNVLAPYLQERFGVDPSVLEVERIKGVITSHWKETGGFIRNAVQTISHSGFVVLGWVANLALIPIITFYLLRDWDHLVRYIDDLLPRSIEPLVARLARESDEVLGAFLRGQLSVMLALSVIYAIGLSLIGLEFALLIGLIAGLVSFVPYLGLIVGVSIAGIAVLFQMPHDIFMLFWVFAVFGVAQVIEGTLLTPLLVGERIGLHPVAVIFAVLAGGQLFGFMGILLALPVAAVLAVILRHVHDTYKQSQIYGIEESLLDDNLPVADSVTDGEKTP</sequence>
<feature type="transmembrane region" description="Helical" evidence="6">
    <location>
        <begin position="12"/>
        <end position="40"/>
    </location>
</feature>
<organism evidence="7 8">
    <name type="scientific">Thiothrix unzii</name>
    <dbReference type="NCBI Taxonomy" id="111769"/>
    <lineage>
        <taxon>Bacteria</taxon>
        <taxon>Pseudomonadati</taxon>
        <taxon>Pseudomonadota</taxon>
        <taxon>Gammaproteobacteria</taxon>
        <taxon>Thiotrichales</taxon>
        <taxon>Thiotrichaceae</taxon>
        <taxon>Thiothrix</taxon>
    </lineage>
</organism>
<dbReference type="Proteomes" id="UP000672009">
    <property type="component" value="Chromosome"/>
</dbReference>
<proteinExistence type="inferred from homology"/>
<keyword evidence="8" id="KW-1185">Reference proteome</keyword>
<evidence type="ECO:0000256" key="4">
    <source>
        <dbReference type="ARBA" id="ARBA00022989"/>
    </source>
</evidence>
<feature type="transmembrane region" description="Helical" evidence="6">
    <location>
        <begin position="245"/>
        <end position="264"/>
    </location>
</feature>
<accession>A0A975FBE9</accession>
<dbReference type="Pfam" id="PF01594">
    <property type="entry name" value="AI-2E_transport"/>
    <property type="match status" value="1"/>
</dbReference>
<protein>
    <submittedName>
        <fullName evidence="7">AI-2E family transporter</fullName>
    </submittedName>
</protein>
<keyword evidence="3 6" id="KW-0812">Transmembrane</keyword>
<keyword evidence="4 6" id="KW-1133">Transmembrane helix</keyword>
<evidence type="ECO:0000256" key="2">
    <source>
        <dbReference type="ARBA" id="ARBA00009773"/>
    </source>
</evidence>
<evidence type="ECO:0000313" key="8">
    <source>
        <dbReference type="Proteomes" id="UP000672009"/>
    </source>
</evidence>
<dbReference type="RefSeq" id="WP_210219966.1">
    <property type="nucleotide sequence ID" value="NZ_CP072793.1"/>
</dbReference>
<reference evidence="7" key="1">
    <citation type="submission" date="2021-04" db="EMBL/GenBank/DDBJ databases">
        <title>Genomics, taxonomy and metabolism of representatives of sulfur bacteria of the genus Thiothrix: Thiothrix fructosivorans QT, Thiothrix unzii A1T and three new species, Thiothrix subterranea sp. nov., Thiothrix litoralis sp. nov. and 'Candidatus Thiothrix anitrata' sp. nov.</title>
        <authorList>
            <person name="Ravin N.V."/>
            <person name="Smolyakov D."/>
            <person name="Rudenko T.S."/>
            <person name="Mardanov A.V."/>
            <person name="Beletsky A.V."/>
            <person name="Markov N.D."/>
            <person name="Fomenkov A.I."/>
            <person name="Roberts R.J."/>
            <person name="Karnachuk O.V."/>
            <person name="Novikov A."/>
            <person name="Grabovich M.Y."/>
        </authorList>
    </citation>
    <scope>NUCLEOTIDE SEQUENCE</scope>
    <source>
        <strain evidence="7">A1</strain>
    </source>
</reference>
<dbReference type="AlphaFoldDB" id="A0A975FBE9"/>
<feature type="transmembrane region" description="Helical" evidence="6">
    <location>
        <begin position="271"/>
        <end position="296"/>
    </location>
</feature>
<evidence type="ECO:0000256" key="5">
    <source>
        <dbReference type="ARBA" id="ARBA00023136"/>
    </source>
</evidence>
<dbReference type="GO" id="GO:0055085">
    <property type="term" value="P:transmembrane transport"/>
    <property type="evidence" value="ECO:0007669"/>
    <property type="project" value="TreeGrafter"/>
</dbReference>
<dbReference type="PANTHER" id="PTHR21716">
    <property type="entry name" value="TRANSMEMBRANE PROTEIN"/>
    <property type="match status" value="1"/>
</dbReference>
<name>A0A975FBE9_9GAMM</name>
<dbReference type="EMBL" id="CP072793">
    <property type="protein sequence ID" value="QTR54478.1"/>
    <property type="molecule type" value="Genomic_DNA"/>
</dbReference>
<feature type="transmembrane region" description="Helical" evidence="6">
    <location>
        <begin position="61"/>
        <end position="81"/>
    </location>
</feature>